<evidence type="ECO:0000256" key="8">
    <source>
        <dbReference type="ARBA" id="ARBA00023157"/>
    </source>
</evidence>
<dbReference type="Gene3D" id="2.10.25.10">
    <property type="entry name" value="Laminin"/>
    <property type="match status" value="2"/>
</dbReference>
<dbReference type="SUPFAM" id="SSF49899">
    <property type="entry name" value="Concanavalin A-like lectins/glucanases"/>
    <property type="match status" value="5"/>
</dbReference>
<gene>
    <name evidence="17" type="ORF">ACEWY4_003613</name>
</gene>
<feature type="domain" description="Laminin G" evidence="15">
    <location>
        <begin position="1229"/>
        <end position="1384"/>
    </location>
</feature>
<dbReference type="PROSITE" id="PS01248">
    <property type="entry name" value="EGF_LAM_1"/>
    <property type="match status" value="1"/>
</dbReference>
<dbReference type="EMBL" id="JBHFQA010000003">
    <property type="protein sequence ID" value="KAL2101852.1"/>
    <property type="molecule type" value="Genomic_DNA"/>
</dbReference>
<dbReference type="CDD" id="cd00055">
    <property type="entry name" value="EGF_Lam"/>
    <property type="match status" value="2"/>
</dbReference>
<dbReference type="PROSITE" id="PS50027">
    <property type="entry name" value="EGF_LAM_2"/>
    <property type="match status" value="2"/>
</dbReference>
<evidence type="ECO:0000256" key="7">
    <source>
        <dbReference type="ARBA" id="ARBA00022889"/>
    </source>
</evidence>
<evidence type="ECO:0000259" key="15">
    <source>
        <dbReference type="PROSITE" id="PS50025"/>
    </source>
</evidence>
<evidence type="ECO:0000256" key="9">
    <source>
        <dbReference type="ARBA" id="ARBA00023180"/>
    </source>
</evidence>
<protein>
    <recommendedName>
        <fullName evidence="19">Laminin subunit alpha-3-like</fullName>
    </recommendedName>
</protein>
<proteinExistence type="predicted"/>
<keyword evidence="10 11" id="KW-0424">Laminin EGF-like domain</keyword>
<dbReference type="InterPro" id="IPR002049">
    <property type="entry name" value="LE_dom"/>
</dbReference>
<keyword evidence="4 14" id="KW-0732">Signal</keyword>
<feature type="domain" description="Laminin G" evidence="15">
    <location>
        <begin position="1596"/>
        <end position="1769"/>
    </location>
</feature>
<accession>A0ABD1KRT7</accession>
<feature type="coiled-coil region" evidence="12">
    <location>
        <begin position="265"/>
        <end position="292"/>
    </location>
</feature>
<feature type="domain" description="Laminin G" evidence="15">
    <location>
        <begin position="1421"/>
        <end position="1589"/>
    </location>
</feature>
<evidence type="ECO:0000256" key="13">
    <source>
        <dbReference type="SAM" id="MobiDB-lite"/>
    </source>
</evidence>
<dbReference type="GO" id="GO:0005604">
    <property type="term" value="C:basement membrane"/>
    <property type="evidence" value="ECO:0007669"/>
    <property type="project" value="UniProtKB-SubCell"/>
</dbReference>
<dbReference type="Gene3D" id="2.60.120.200">
    <property type="match status" value="5"/>
</dbReference>
<dbReference type="Pfam" id="PF06008">
    <property type="entry name" value="Laminin_I"/>
    <property type="match status" value="1"/>
</dbReference>
<dbReference type="CDD" id="cd00110">
    <property type="entry name" value="LamG"/>
    <property type="match status" value="4"/>
</dbReference>
<feature type="compositionally biased region" description="Basic residues" evidence="13">
    <location>
        <begin position="1395"/>
        <end position="1404"/>
    </location>
</feature>
<feature type="disulfide bond" evidence="11">
    <location>
        <begin position="201"/>
        <end position="210"/>
    </location>
</feature>
<keyword evidence="9" id="KW-0325">Glycoprotein</keyword>
<keyword evidence="7" id="KW-0130">Cell adhesion</keyword>
<evidence type="ECO:0008006" key="19">
    <source>
        <dbReference type="Google" id="ProtNLM"/>
    </source>
</evidence>
<evidence type="ECO:0000256" key="10">
    <source>
        <dbReference type="ARBA" id="ARBA00023292"/>
    </source>
</evidence>
<feature type="signal peptide" evidence="14">
    <location>
        <begin position="1"/>
        <end position="23"/>
    </location>
</feature>
<feature type="domain" description="Laminin EGF-like" evidence="16">
    <location>
        <begin position="127"/>
        <end position="173"/>
    </location>
</feature>
<dbReference type="PANTHER" id="PTHR15036:SF85">
    <property type="entry name" value="SP2353, ISOFORM A"/>
    <property type="match status" value="1"/>
</dbReference>
<dbReference type="FunFam" id="2.10.25.10:FF:000188">
    <property type="entry name" value="Laminin subunit gamma 2"/>
    <property type="match status" value="1"/>
</dbReference>
<dbReference type="InterPro" id="IPR009254">
    <property type="entry name" value="Laminin_aI"/>
</dbReference>
<dbReference type="InterPro" id="IPR010307">
    <property type="entry name" value="Laminin_dom_II"/>
</dbReference>
<reference evidence="17 18" key="1">
    <citation type="submission" date="2024-09" db="EMBL/GenBank/DDBJ databases">
        <title>A chromosome-level genome assembly of Gray's grenadier anchovy, Coilia grayii.</title>
        <authorList>
            <person name="Fu Z."/>
        </authorList>
    </citation>
    <scope>NUCLEOTIDE SEQUENCE [LARGE SCALE GENOMIC DNA]</scope>
    <source>
        <strain evidence="17">G4</strain>
        <tissue evidence="17">Muscle</tissue>
    </source>
</reference>
<keyword evidence="2" id="KW-0964">Secreted</keyword>
<dbReference type="FunFam" id="2.10.25.10:FF:000033">
    <property type="entry name" value="Laminin subunit alpha 2"/>
    <property type="match status" value="1"/>
</dbReference>
<evidence type="ECO:0000313" key="18">
    <source>
        <dbReference type="Proteomes" id="UP001591681"/>
    </source>
</evidence>
<dbReference type="InterPro" id="IPR013320">
    <property type="entry name" value="ConA-like_dom_sf"/>
</dbReference>
<evidence type="ECO:0000256" key="4">
    <source>
        <dbReference type="ARBA" id="ARBA00022729"/>
    </source>
</evidence>
<dbReference type="InterPro" id="IPR050372">
    <property type="entry name" value="Neurexin-related_CASP"/>
</dbReference>
<feature type="coiled-coil region" evidence="12">
    <location>
        <begin position="618"/>
        <end position="689"/>
    </location>
</feature>
<dbReference type="SMART" id="SM00282">
    <property type="entry name" value="LamG"/>
    <property type="match status" value="4"/>
</dbReference>
<dbReference type="GO" id="GO:0007155">
    <property type="term" value="P:cell adhesion"/>
    <property type="evidence" value="ECO:0007669"/>
    <property type="project" value="UniProtKB-KW"/>
</dbReference>
<evidence type="ECO:0000256" key="2">
    <source>
        <dbReference type="ARBA" id="ARBA00022525"/>
    </source>
</evidence>
<evidence type="ECO:0000256" key="14">
    <source>
        <dbReference type="SAM" id="SignalP"/>
    </source>
</evidence>
<keyword evidence="5" id="KW-0677">Repeat</keyword>
<evidence type="ECO:0000256" key="6">
    <source>
        <dbReference type="ARBA" id="ARBA00022869"/>
    </source>
</evidence>
<evidence type="ECO:0000256" key="12">
    <source>
        <dbReference type="SAM" id="Coils"/>
    </source>
</evidence>
<keyword evidence="6" id="KW-0084">Basement membrane</keyword>
<comment type="subcellular location">
    <subcellularLocation>
        <location evidence="1">Secreted</location>
        <location evidence="1">Extracellular space</location>
        <location evidence="1">Extracellular matrix</location>
        <location evidence="1">Basement membrane</location>
    </subcellularLocation>
</comment>
<dbReference type="SMART" id="SM00180">
    <property type="entry name" value="EGF_Lam"/>
    <property type="match status" value="2"/>
</dbReference>
<feature type="region of interest" description="Disordered" evidence="13">
    <location>
        <begin position="1390"/>
        <end position="1415"/>
    </location>
</feature>
<feature type="chain" id="PRO_5044884343" description="Laminin subunit alpha-3-like" evidence="14">
    <location>
        <begin position="24"/>
        <end position="1772"/>
    </location>
</feature>
<evidence type="ECO:0000256" key="11">
    <source>
        <dbReference type="PROSITE-ProRule" id="PRU00460"/>
    </source>
</evidence>
<dbReference type="Pfam" id="PF00053">
    <property type="entry name" value="EGF_laminin"/>
    <property type="match status" value="2"/>
</dbReference>
<dbReference type="Pfam" id="PF02210">
    <property type="entry name" value="Laminin_G_2"/>
    <property type="match status" value="3"/>
</dbReference>
<evidence type="ECO:0000256" key="5">
    <source>
        <dbReference type="ARBA" id="ARBA00022737"/>
    </source>
</evidence>
<comment type="caution">
    <text evidence="11">Lacks conserved residue(s) required for the propagation of feature annotation.</text>
</comment>
<dbReference type="PANTHER" id="PTHR15036">
    <property type="entry name" value="PIKACHURIN-LIKE PROTEIN"/>
    <property type="match status" value="1"/>
</dbReference>
<organism evidence="17 18">
    <name type="scientific">Coilia grayii</name>
    <name type="common">Gray's grenadier anchovy</name>
    <dbReference type="NCBI Taxonomy" id="363190"/>
    <lineage>
        <taxon>Eukaryota</taxon>
        <taxon>Metazoa</taxon>
        <taxon>Chordata</taxon>
        <taxon>Craniata</taxon>
        <taxon>Vertebrata</taxon>
        <taxon>Euteleostomi</taxon>
        <taxon>Actinopterygii</taxon>
        <taxon>Neopterygii</taxon>
        <taxon>Teleostei</taxon>
        <taxon>Clupei</taxon>
        <taxon>Clupeiformes</taxon>
        <taxon>Clupeoidei</taxon>
        <taxon>Engraulidae</taxon>
        <taxon>Coilinae</taxon>
        <taxon>Coilia</taxon>
    </lineage>
</organism>
<evidence type="ECO:0000256" key="3">
    <source>
        <dbReference type="ARBA" id="ARBA00022530"/>
    </source>
</evidence>
<dbReference type="Proteomes" id="UP001591681">
    <property type="component" value="Unassembled WGS sequence"/>
</dbReference>
<feature type="compositionally biased region" description="Basic residues" evidence="13">
    <location>
        <begin position="873"/>
        <end position="884"/>
    </location>
</feature>
<comment type="caution">
    <text evidence="17">The sequence shown here is derived from an EMBL/GenBank/DDBJ whole genome shotgun (WGS) entry which is preliminary data.</text>
</comment>
<feature type="disulfide bond" evidence="11">
    <location>
        <begin position="146"/>
        <end position="155"/>
    </location>
</feature>
<keyword evidence="18" id="KW-1185">Reference proteome</keyword>
<dbReference type="Pfam" id="PF06009">
    <property type="entry name" value="Laminin_II"/>
    <property type="match status" value="1"/>
</dbReference>
<evidence type="ECO:0000313" key="17">
    <source>
        <dbReference type="EMBL" id="KAL2101852.1"/>
    </source>
</evidence>
<dbReference type="GO" id="GO:0005576">
    <property type="term" value="C:extracellular region"/>
    <property type="evidence" value="ECO:0007669"/>
    <property type="project" value="UniProtKB-ARBA"/>
</dbReference>
<keyword evidence="8 11" id="KW-1015">Disulfide bond</keyword>
<feature type="domain" description="Laminin EGF-like" evidence="16">
    <location>
        <begin position="174"/>
        <end position="230"/>
    </location>
</feature>
<evidence type="ECO:0000259" key="16">
    <source>
        <dbReference type="PROSITE" id="PS50027"/>
    </source>
</evidence>
<name>A0ABD1KRT7_9TELE</name>
<dbReference type="PROSITE" id="PS50025">
    <property type="entry name" value="LAM_G_DOMAIN"/>
    <property type="match status" value="3"/>
</dbReference>
<keyword evidence="3" id="KW-0272">Extracellular matrix</keyword>
<feature type="region of interest" description="Disordered" evidence="13">
    <location>
        <begin position="862"/>
        <end position="888"/>
    </location>
</feature>
<keyword evidence="12" id="KW-0175">Coiled coil</keyword>
<dbReference type="SUPFAM" id="SSF57196">
    <property type="entry name" value="EGF/Laminin"/>
    <property type="match status" value="1"/>
</dbReference>
<dbReference type="InterPro" id="IPR001791">
    <property type="entry name" value="Laminin_G"/>
</dbReference>
<sequence length="1772" mass="196843">MLVGVLRAWVWVAVLGLCLGTQGQSGKTLGRRCLRKTQAGNNPWRENSRVLRERQAGNNPWRENSRVLRERQAGNNPWRENSRVLRKYCDPAGNNNNNSSAGNIIQVCGAGQYREWRGPFKGLCVSCSCNGLSHHCDPHTGKCLDCEHNTAGDRCEHCAEGYYGNAAERTCRLCPCPFSVPSNSFALGCMLVGSSEFECVCKPGYAGLRCERCSPGYYGNPLLPHGKCQPCNCTNGNPNMCHPLTGECEKNNGGTDDCQECDACVVALMKDLEAMDGELSRLREQLGHLNSTIAPLAHLKMLEEAILATRDLVSRFSDSVAAKGSKVTHLEMDMKTIDEDLVALDNKARNLHVRSEVILKNVTHTDKRGQHLLHRAEDLLKHIQDLLDDINSGNHSSGVVPEKDAARMLQEAERLVREMRRQNCMGSRTAALSELQHAQNLLDYITRNVTGPSSTNQALVDRIAASLMRDLAGLRDLQKALIHAEDVLRRARNLNKHNLPALRKLQTRAMELMEQRDFVTSDLQMVAELLGNVSDMLSMLQDSKADYERLAAQLDGAKNDVLKKLNSLSSLGEVANTVIQAEDHARNLTDLAMAFAMQLQRAINGSSVHRFMEVIVAYADIATAIQKAEAAAREAKEAADRALEDVTKQNLTSKAMRLAEEAGSLLSKAKEAEKNLNAAVQELGSQQRRVGQASDKMTALWKDLKANQLHLRNINRASTEAVLNSTKAAVSRAEDKVIAVTTRVAEINAGLKGMKIPDAGVSDLDELLNHTNDTLQTLSNTFPTLNNMLRDVENISALAPPSGNMSDSMRRIRELIEQTRQMANAIKVPMMFTGKGYVELRPPVDVSDLRAVTTFDLHLQRPTVEPPRGDLGRKRRGRRTRTRRQGPNNAEDTFVLYLGSKNASGDFVGMMLRDNILYGMSRLGGIFQQMEISNVTRSLRDPAHYDRVEFHRVYQDIEVMYTRAYSSKNPIRLPAITLQPDSTRGLFHLQPHNTVFYIGGYPQDFTPPPEMGQGMAPYRGCIESSTLNNRILGLYNFRQVVNVNQERPCVRHVIRGKTEQLYFDGTGYAVVNITKTKPQRLQIQFNVKSLQKNALLFYIRNEQSYYSLTVEGGHLVLSGRRGGQVYSSRTDKQVFPTARDDFTSIHIVFVDSLLRLIGKTPISIPYTRDVYNSFYIGGIPDSFRERDGITAPALWGFLQILPKVDTHSEWFVETLGVMRDRRTELMDVRQAAFKAGSSLTEAPSPFENMISLGFRTTQPGSILLQATKEDHGIEVSLADGHVEVKYGRQAVRSMGKYHDGKWHYLIAILHHLGLKLTVDDNDTGSDQPGSSPVVTDSNNFTLGKDAFMGCLEDLYIRRSFGGKAYLPADLSRFTVGGDVTLGVCEVERPPQALKQKPKKKHKRKENGSSPEGCKAPAILPRAFRLTGPDSQLSFHIPPEDLNHRPHFSLVLKTASSEGLILHASRKQNGAHVALYITNGKIRLAVGKSTIHYHKRINDNQWHKVDISVEKNSFHLLVDDLRVDDGKLPAGEGTSLKLRSPVYLGADLASSKNGAQRKVPRASVQGCVYNFKFYSELMGEPVTKDRVSPCYDGEEEPGVFFSGEGAYLVSQTPLLVDFDFHLTFDIRPRHAQGLLFHARGKHKRSVSVYLQNDKVVARANDGRGDYSVSIAVPHHLCASFHSVSVHKQKNTMKLELDMKSRDVRGPPAAPSSFSAPESLYFGGVPRHFQDRHVPVGQSYVGCLRHVTLNGGDILLESLYTPHGPVSLQGCPAN</sequence>
<evidence type="ECO:0000256" key="1">
    <source>
        <dbReference type="ARBA" id="ARBA00004302"/>
    </source>
</evidence>